<evidence type="ECO:0000256" key="1">
    <source>
        <dbReference type="ARBA" id="ARBA00008857"/>
    </source>
</evidence>
<evidence type="ECO:0000313" key="5">
    <source>
        <dbReference type="EMBL" id="MFC5521091.1"/>
    </source>
</evidence>
<dbReference type="Gene3D" id="3.30.160.390">
    <property type="entry name" value="Integrase, DNA-binding domain"/>
    <property type="match status" value="1"/>
</dbReference>
<dbReference type="GO" id="GO:0003677">
    <property type="term" value="F:DNA binding"/>
    <property type="evidence" value="ECO:0007669"/>
    <property type="project" value="UniProtKB-KW"/>
</dbReference>
<dbReference type="InterPro" id="IPR050808">
    <property type="entry name" value="Phage_Integrase"/>
</dbReference>
<organism evidence="5 6">
    <name type="scientific">Polaromonas jejuensis</name>
    <dbReference type="NCBI Taxonomy" id="457502"/>
    <lineage>
        <taxon>Bacteria</taxon>
        <taxon>Pseudomonadati</taxon>
        <taxon>Pseudomonadota</taxon>
        <taxon>Betaproteobacteria</taxon>
        <taxon>Burkholderiales</taxon>
        <taxon>Comamonadaceae</taxon>
        <taxon>Polaromonas</taxon>
    </lineage>
</organism>
<dbReference type="Proteomes" id="UP001596084">
    <property type="component" value="Unassembled WGS sequence"/>
</dbReference>
<gene>
    <name evidence="5" type="ORF">ACFPP7_09205</name>
</gene>
<evidence type="ECO:0000259" key="4">
    <source>
        <dbReference type="Pfam" id="PF13356"/>
    </source>
</evidence>
<name>A0ABW0Q8A5_9BURK</name>
<feature type="compositionally biased region" description="Basic residues" evidence="3">
    <location>
        <begin position="144"/>
        <end position="158"/>
    </location>
</feature>
<accession>A0ABW0Q8A5</accession>
<dbReference type="InterPro" id="IPR038488">
    <property type="entry name" value="Integrase_DNA-bd_sf"/>
</dbReference>
<evidence type="ECO:0000313" key="6">
    <source>
        <dbReference type="Proteomes" id="UP001596084"/>
    </source>
</evidence>
<evidence type="ECO:0000256" key="2">
    <source>
        <dbReference type="ARBA" id="ARBA00022908"/>
    </source>
</evidence>
<proteinExistence type="inferred from homology"/>
<dbReference type="InterPro" id="IPR025166">
    <property type="entry name" value="Integrase_DNA_bind_dom"/>
</dbReference>
<keyword evidence="2" id="KW-0229">DNA integration</keyword>
<feature type="domain" description="Integrase DNA-binding" evidence="4">
    <location>
        <begin position="3"/>
        <end position="90"/>
    </location>
</feature>
<comment type="caution">
    <text evidence="5">The sequence shown here is derived from an EMBL/GenBank/DDBJ whole genome shotgun (WGS) entry which is preliminary data.</text>
</comment>
<sequence>MPLTDTACKNAKCPGGKARERFTDASGLYLEVVPTGGKHWRWKYRFDGKEKRLVLGSYPQISLATARRAREEAREQPRRDIDPVAAKKEAKQTVKVSQENNFEAVARAWFEHWKEPKSSSRKAQRLGFLKRRWQRCMANTKSCPRTKRRPLHSVLPRH</sequence>
<keyword evidence="5" id="KW-0238">DNA-binding</keyword>
<evidence type="ECO:0000256" key="3">
    <source>
        <dbReference type="SAM" id="MobiDB-lite"/>
    </source>
</evidence>
<keyword evidence="6" id="KW-1185">Reference proteome</keyword>
<dbReference type="RefSeq" id="WP_068832980.1">
    <property type="nucleotide sequence ID" value="NZ_JBHSMX010000013.1"/>
</dbReference>
<comment type="similarity">
    <text evidence="1">Belongs to the 'phage' integrase family.</text>
</comment>
<feature type="region of interest" description="Disordered" evidence="3">
    <location>
        <begin position="139"/>
        <end position="158"/>
    </location>
</feature>
<dbReference type="Pfam" id="PF13356">
    <property type="entry name" value="Arm-DNA-bind_3"/>
    <property type="match status" value="1"/>
</dbReference>
<feature type="region of interest" description="Disordered" evidence="3">
    <location>
        <begin position="70"/>
        <end position="92"/>
    </location>
</feature>
<reference evidence="6" key="1">
    <citation type="journal article" date="2019" name="Int. J. Syst. Evol. Microbiol.">
        <title>The Global Catalogue of Microorganisms (GCM) 10K type strain sequencing project: providing services to taxonomists for standard genome sequencing and annotation.</title>
        <authorList>
            <consortium name="The Broad Institute Genomics Platform"/>
            <consortium name="The Broad Institute Genome Sequencing Center for Infectious Disease"/>
            <person name="Wu L."/>
            <person name="Ma J."/>
        </authorList>
    </citation>
    <scope>NUCLEOTIDE SEQUENCE [LARGE SCALE GENOMIC DNA]</scope>
    <source>
        <strain evidence="6">CGMCC 4.7277</strain>
    </source>
</reference>
<dbReference type="EMBL" id="JBHSMX010000013">
    <property type="protein sequence ID" value="MFC5521091.1"/>
    <property type="molecule type" value="Genomic_DNA"/>
</dbReference>
<dbReference type="PANTHER" id="PTHR30629">
    <property type="entry name" value="PROPHAGE INTEGRASE"/>
    <property type="match status" value="1"/>
</dbReference>
<protein>
    <submittedName>
        <fullName evidence="5">Integrase arm-type DNA-binding domain-containing protein</fullName>
    </submittedName>
</protein>
<dbReference type="PANTHER" id="PTHR30629:SF2">
    <property type="entry name" value="PROPHAGE INTEGRASE INTS-RELATED"/>
    <property type="match status" value="1"/>
</dbReference>